<dbReference type="PANTHER" id="PTHR33180:SF31">
    <property type="entry name" value="POLYPROTEIN PROTEIN"/>
    <property type="match status" value="1"/>
</dbReference>
<dbReference type="EMBL" id="JACXVP010000001">
    <property type="protein sequence ID" value="KAG5632190.1"/>
    <property type="molecule type" value="Genomic_DNA"/>
</dbReference>
<feature type="domain" description="Putative plant transposon protein" evidence="2">
    <location>
        <begin position="22"/>
        <end position="115"/>
    </location>
</feature>
<protein>
    <recommendedName>
        <fullName evidence="2">Putative plant transposon protein domain-containing protein</fullName>
    </recommendedName>
</protein>
<gene>
    <name evidence="3" type="ORF">H5410_003907</name>
</gene>
<feature type="region of interest" description="Disordered" evidence="1">
    <location>
        <begin position="145"/>
        <end position="190"/>
    </location>
</feature>
<name>A0A9J6B647_SOLCO</name>
<reference evidence="3 4" key="1">
    <citation type="submission" date="2020-09" db="EMBL/GenBank/DDBJ databases">
        <title>De no assembly of potato wild relative species, Solanum commersonii.</title>
        <authorList>
            <person name="Cho K."/>
        </authorList>
    </citation>
    <scope>NUCLEOTIDE SEQUENCE [LARGE SCALE GENOMIC DNA]</scope>
    <source>
        <strain evidence="3">LZ3.2</strain>
        <tissue evidence="3">Leaf</tissue>
    </source>
</reference>
<dbReference type="InterPro" id="IPR046796">
    <property type="entry name" value="Transposase_32_dom"/>
</dbReference>
<dbReference type="AlphaFoldDB" id="A0A9J6B647"/>
<evidence type="ECO:0000313" key="3">
    <source>
        <dbReference type="EMBL" id="KAG5632190.1"/>
    </source>
</evidence>
<dbReference type="PANTHER" id="PTHR33180">
    <property type="entry name" value="PHOTOSYSTEM II CP43 REACTION CENTER PROTEIN"/>
    <property type="match status" value="1"/>
</dbReference>
<evidence type="ECO:0000313" key="4">
    <source>
        <dbReference type="Proteomes" id="UP000824120"/>
    </source>
</evidence>
<comment type="caution">
    <text evidence="3">The sequence shown here is derived from an EMBL/GenBank/DDBJ whole genome shotgun (WGS) entry which is preliminary data.</text>
</comment>
<sequence length="312" mass="35159">MVNVVEQASLEDTPLAVSSEAALLEVDRGRAPIEKKHLTIAARYWFGFISSSILPSQNDSILRDPKADMSWVDHIQEEHQHGTPYRVVDGHEGQAKSDVPSFPVLITESCRCVGVSHDDTRDIEVPPTSSTNIWRIEAEYTREEADRRRTAPIDTSPEVDIDFIPAKESLPTPTSRPSRTSTTSQSHCTFTAPQPTKITQVMPMKMGHLSHSMDVRATILEVVMPWMIKAVILDALIPLQASIYTLIVRVETCESRHGETSEVTALRAKVENLRKDVDYLKSTNFTTLFEADETEDLVLHLRFLRLPPEIYR</sequence>
<organism evidence="3 4">
    <name type="scientific">Solanum commersonii</name>
    <name type="common">Commerson's wild potato</name>
    <name type="synonym">Commerson's nightshade</name>
    <dbReference type="NCBI Taxonomy" id="4109"/>
    <lineage>
        <taxon>Eukaryota</taxon>
        <taxon>Viridiplantae</taxon>
        <taxon>Streptophyta</taxon>
        <taxon>Embryophyta</taxon>
        <taxon>Tracheophyta</taxon>
        <taxon>Spermatophyta</taxon>
        <taxon>Magnoliopsida</taxon>
        <taxon>eudicotyledons</taxon>
        <taxon>Gunneridae</taxon>
        <taxon>Pentapetalae</taxon>
        <taxon>asterids</taxon>
        <taxon>lamiids</taxon>
        <taxon>Solanales</taxon>
        <taxon>Solanaceae</taxon>
        <taxon>Solanoideae</taxon>
        <taxon>Solaneae</taxon>
        <taxon>Solanum</taxon>
    </lineage>
</organism>
<accession>A0A9J6B647</accession>
<keyword evidence="4" id="KW-1185">Reference proteome</keyword>
<evidence type="ECO:0000259" key="2">
    <source>
        <dbReference type="Pfam" id="PF20167"/>
    </source>
</evidence>
<feature type="compositionally biased region" description="Low complexity" evidence="1">
    <location>
        <begin position="169"/>
        <end position="184"/>
    </location>
</feature>
<dbReference type="Proteomes" id="UP000824120">
    <property type="component" value="Chromosome 1"/>
</dbReference>
<dbReference type="Pfam" id="PF20167">
    <property type="entry name" value="Transposase_32"/>
    <property type="match status" value="1"/>
</dbReference>
<evidence type="ECO:0000256" key="1">
    <source>
        <dbReference type="SAM" id="MobiDB-lite"/>
    </source>
</evidence>
<proteinExistence type="predicted"/>